<proteinExistence type="predicted"/>
<feature type="compositionally biased region" description="Basic and acidic residues" evidence="1">
    <location>
        <begin position="49"/>
        <end position="64"/>
    </location>
</feature>
<evidence type="ECO:0000313" key="3">
    <source>
        <dbReference type="Proteomes" id="UP001465668"/>
    </source>
</evidence>
<gene>
    <name evidence="2" type="ORF">SCAR479_02908</name>
</gene>
<comment type="caution">
    <text evidence="2">The sequence shown here is derived from an EMBL/GenBank/DDBJ whole genome shotgun (WGS) entry which is preliminary data.</text>
</comment>
<reference evidence="2 3" key="1">
    <citation type="submission" date="2024-02" db="EMBL/GenBank/DDBJ databases">
        <title>First draft genome assembly of two strains of Seiridium cardinale.</title>
        <authorList>
            <person name="Emiliani G."/>
            <person name="Scali E."/>
        </authorList>
    </citation>
    <scope>NUCLEOTIDE SEQUENCE [LARGE SCALE GENOMIC DNA]</scope>
    <source>
        <strain evidence="2 3">BM-138-000479</strain>
    </source>
</reference>
<feature type="region of interest" description="Disordered" evidence="1">
    <location>
        <begin position="39"/>
        <end position="114"/>
    </location>
</feature>
<accession>A0ABR2Y2K3</accession>
<protein>
    <submittedName>
        <fullName evidence="2">Peptidase S53 domain-containing protein</fullName>
    </submittedName>
</protein>
<dbReference type="EMBL" id="JARVKM010000007">
    <property type="protein sequence ID" value="KAK9780271.1"/>
    <property type="molecule type" value="Genomic_DNA"/>
</dbReference>
<sequence length="114" mass="12970">MVVSQHSTNEPYFEQLEHLFDLSDDEVLHVLSISYADEESSVPQTYTTKWDERQHAGDRGDHCARQSGEAGGREEQPRLAEPPVQAKRTRKRARGTVGGHEPGLHPREYHCSYV</sequence>
<evidence type="ECO:0000256" key="1">
    <source>
        <dbReference type="SAM" id="MobiDB-lite"/>
    </source>
</evidence>
<feature type="compositionally biased region" description="Basic and acidic residues" evidence="1">
    <location>
        <begin position="102"/>
        <end position="114"/>
    </location>
</feature>
<evidence type="ECO:0000313" key="2">
    <source>
        <dbReference type="EMBL" id="KAK9780271.1"/>
    </source>
</evidence>
<keyword evidence="3" id="KW-1185">Reference proteome</keyword>
<organism evidence="2 3">
    <name type="scientific">Seiridium cardinale</name>
    <dbReference type="NCBI Taxonomy" id="138064"/>
    <lineage>
        <taxon>Eukaryota</taxon>
        <taxon>Fungi</taxon>
        <taxon>Dikarya</taxon>
        <taxon>Ascomycota</taxon>
        <taxon>Pezizomycotina</taxon>
        <taxon>Sordariomycetes</taxon>
        <taxon>Xylariomycetidae</taxon>
        <taxon>Amphisphaeriales</taxon>
        <taxon>Sporocadaceae</taxon>
        <taxon>Seiridium</taxon>
    </lineage>
</organism>
<name>A0ABR2Y2K3_9PEZI</name>
<dbReference type="Proteomes" id="UP001465668">
    <property type="component" value="Unassembled WGS sequence"/>
</dbReference>